<dbReference type="SUPFAM" id="SSF55486">
    <property type="entry name" value="Metalloproteases ('zincins'), catalytic domain"/>
    <property type="match status" value="1"/>
</dbReference>
<name>A0A7D6GM89_9EURY</name>
<dbReference type="OrthoDB" id="198863at2157"/>
<evidence type="ECO:0000313" key="2">
    <source>
        <dbReference type="Proteomes" id="UP000510869"/>
    </source>
</evidence>
<evidence type="ECO:0000313" key="1">
    <source>
        <dbReference type="EMBL" id="QLK27800.1"/>
    </source>
</evidence>
<reference evidence="1 2" key="1">
    <citation type="submission" date="2020-07" db="EMBL/GenBank/DDBJ databases">
        <title>Natrinema (YPL30) sp. nov. and Haloterrigena xxxxxx (YPL8) sp. nov., isolated from a salt mine.</title>
        <authorList>
            <person name="Cui H."/>
        </authorList>
    </citation>
    <scope>NUCLEOTIDE SEQUENCE [LARGE SCALE GENOMIC DNA]</scope>
    <source>
        <strain evidence="1 2">YPL13</strain>
    </source>
</reference>
<dbReference type="RefSeq" id="WP_180842959.1">
    <property type="nucleotide sequence ID" value="NZ_CP059154.1"/>
</dbReference>
<dbReference type="Proteomes" id="UP000510869">
    <property type="component" value="Chromosome"/>
</dbReference>
<gene>
    <name evidence="1" type="ORF">HYG81_03830</name>
</gene>
<dbReference type="GO" id="GO:0008237">
    <property type="term" value="F:metallopeptidase activity"/>
    <property type="evidence" value="ECO:0007669"/>
    <property type="project" value="InterPro"/>
</dbReference>
<dbReference type="AlphaFoldDB" id="A0A7D6GM89"/>
<organism evidence="1 2">
    <name type="scientific">Natrinema zhouii</name>
    <dbReference type="NCBI Taxonomy" id="1710539"/>
    <lineage>
        <taxon>Archaea</taxon>
        <taxon>Methanobacteriati</taxon>
        <taxon>Methanobacteriota</taxon>
        <taxon>Stenosarchaea group</taxon>
        <taxon>Halobacteria</taxon>
        <taxon>Halobacteriales</taxon>
        <taxon>Natrialbaceae</taxon>
        <taxon>Natrinema</taxon>
    </lineage>
</organism>
<dbReference type="EMBL" id="CP059154">
    <property type="protein sequence ID" value="QLK27800.1"/>
    <property type="molecule type" value="Genomic_DNA"/>
</dbReference>
<accession>A0A7D6GM89</accession>
<proteinExistence type="predicted"/>
<dbReference type="GeneID" id="56142305"/>
<keyword evidence="2" id="KW-1185">Reference proteome</keyword>
<dbReference type="KEGG" id="nay:HYG81_03830"/>
<protein>
    <submittedName>
        <fullName evidence="1">Peptidase M10A and M12B matrixin and adamalysin</fullName>
    </submittedName>
</protein>
<sequence length="250" mass="26745">MKRRAFLGTIGSTASLGTLAYATRGASDTLEVRIWLSERAATYDGVADRIRAYLDETLALGYWTLETSIGGSVSVSTEAAARLTHRGEWPMALASGTLGGRDLEPASDVNLLVTDGGMERAPTGYGVPHIASVGGARHIAALESFDDIVVDDARSIVPNTTPARTMQVLLHEIGHALGLDHKDGVAFVHDGALVATPMLSSYAWDPTYERNASPCGTTIPASDDRKQMLSFAFSSCARRRLANYDGEIRF</sequence>
<dbReference type="Gene3D" id="3.40.390.10">
    <property type="entry name" value="Collagenase (Catalytic Domain)"/>
    <property type="match status" value="1"/>
</dbReference>
<dbReference type="InterPro" id="IPR024079">
    <property type="entry name" value="MetalloPept_cat_dom_sf"/>
</dbReference>